<evidence type="ECO:0000256" key="2">
    <source>
        <dbReference type="PIRNR" id="PIRNR006276"/>
    </source>
</evidence>
<dbReference type="AlphaFoldDB" id="A0A419ERC3"/>
<dbReference type="PIRSF" id="PIRSF006276">
    <property type="entry name" value="UspA"/>
    <property type="match status" value="1"/>
</dbReference>
<dbReference type="GO" id="GO:0005737">
    <property type="term" value="C:cytoplasm"/>
    <property type="evidence" value="ECO:0007669"/>
    <property type="project" value="UniProtKB-SubCell"/>
</dbReference>
<proteinExistence type="inferred from homology"/>
<dbReference type="Gene3D" id="3.40.50.620">
    <property type="entry name" value="HUPs"/>
    <property type="match status" value="1"/>
</dbReference>
<organism evidence="4 5">
    <name type="scientific">Candidatus Abyssobacteria bacterium SURF_17</name>
    <dbReference type="NCBI Taxonomy" id="2093361"/>
    <lineage>
        <taxon>Bacteria</taxon>
        <taxon>Pseudomonadati</taxon>
        <taxon>Candidatus Hydrogenedentota</taxon>
        <taxon>Candidatus Abyssobacteria</taxon>
    </lineage>
</organism>
<dbReference type="InterPro" id="IPR014729">
    <property type="entry name" value="Rossmann-like_a/b/a_fold"/>
</dbReference>
<comment type="caution">
    <text evidence="4">The sequence shown here is derived from an EMBL/GenBank/DDBJ whole genome shotgun (WGS) entry which is preliminary data.</text>
</comment>
<dbReference type="SUPFAM" id="SSF52402">
    <property type="entry name" value="Adenine nucleotide alpha hydrolases-like"/>
    <property type="match status" value="1"/>
</dbReference>
<dbReference type="PRINTS" id="PR01438">
    <property type="entry name" value="UNVRSLSTRESS"/>
</dbReference>
<evidence type="ECO:0000313" key="5">
    <source>
        <dbReference type="Proteomes" id="UP000285961"/>
    </source>
</evidence>
<dbReference type="PANTHER" id="PTHR46268:SF6">
    <property type="entry name" value="UNIVERSAL STRESS PROTEIN UP12"/>
    <property type="match status" value="1"/>
</dbReference>
<comment type="similarity">
    <text evidence="1 2">Belongs to the universal stress protein A family.</text>
</comment>
<comment type="subcellular location">
    <subcellularLocation>
        <location evidence="2">Cytoplasm</location>
    </subcellularLocation>
</comment>
<accession>A0A419ERC3</accession>
<dbReference type="InterPro" id="IPR006015">
    <property type="entry name" value="Universal_stress_UspA"/>
</dbReference>
<gene>
    <name evidence="4" type="ORF">C4532_16840</name>
</gene>
<dbReference type="InterPro" id="IPR006016">
    <property type="entry name" value="UspA"/>
</dbReference>
<evidence type="ECO:0000259" key="3">
    <source>
        <dbReference type="Pfam" id="PF00582"/>
    </source>
</evidence>
<dbReference type="PANTHER" id="PTHR46268">
    <property type="entry name" value="STRESS RESPONSE PROTEIN NHAX"/>
    <property type="match status" value="1"/>
</dbReference>
<dbReference type="EMBL" id="QZKI01000121">
    <property type="protein sequence ID" value="RJP65894.1"/>
    <property type="molecule type" value="Genomic_DNA"/>
</dbReference>
<name>A0A419ERC3_9BACT</name>
<protein>
    <recommendedName>
        <fullName evidence="2">Universal stress protein</fullName>
    </recommendedName>
</protein>
<dbReference type="Proteomes" id="UP000285961">
    <property type="component" value="Unassembled WGS sequence"/>
</dbReference>
<keyword evidence="2" id="KW-0963">Cytoplasm</keyword>
<dbReference type="Pfam" id="PF00582">
    <property type="entry name" value="Usp"/>
    <property type="match status" value="1"/>
</dbReference>
<evidence type="ECO:0000313" key="4">
    <source>
        <dbReference type="EMBL" id="RJP65894.1"/>
    </source>
</evidence>
<feature type="domain" description="UspA" evidence="3">
    <location>
        <begin position="5"/>
        <end position="151"/>
    </location>
</feature>
<reference evidence="4 5" key="1">
    <citation type="journal article" date="2017" name="ISME J.">
        <title>Energy and carbon metabolisms in a deep terrestrial subsurface fluid microbial community.</title>
        <authorList>
            <person name="Momper L."/>
            <person name="Jungbluth S.P."/>
            <person name="Lee M.D."/>
            <person name="Amend J.P."/>
        </authorList>
    </citation>
    <scope>NUCLEOTIDE SEQUENCE [LARGE SCALE GENOMIC DNA]</scope>
    <source>
        <strain evidence="4">SURF_17</strain>
    </source>
</reference>
<sequence length="157" mass="17052">MLPLKKILCPTDFSEASYEGLKAANELALHFSAELSIVHVIPPIPTPVGLSPVGPAAPASFNVPSYQKELEESSTRTLREVVEQRVSKNLSVKRTIVHGSAAQEIVRVADEEGIDLIVIASHGQTGWRRIMYGSVAEKVVRLAQRPVLAVPAPHDEE</sequence>
<evidence type="ECO:0000256" key="1">
    <source>
        <dbReference type="ARBA" id="ARBA00008791"/>
    </source>
</evidence>
<dbReference type="CDD" id="cd00293">
    <property type="entry name" value="USP-like"/>
    <property type="match status" value="1"/>
</dbReference>